<sequence length="332" mass="38902">MALVNVNGYMGSGRSAVTDLFREFEGFSVPNSHDEFQLLNHRDGLLALYEIVKSENHAVFSEAILRFITFTKYLERKPKGIQKLYQWGINYDDRYHGFSKITGDFIESICLSSWDATHPDMHINYSAVNSFLIKLKSKFLGTAPWPKTKFFLMNRDEYQMKFIKYLEDVLDLKNGLNVVVNNAFEINNCSKYFKLFNDPVCINVDRDIRDMYLSMILAPRSRYKEHYLRISGAFDVKKFGAFQHSLHSNNDGACDKVLNIKFEDLIFNYTDTVTSILNLTNSDLEKHCFKHRYFDPDRSSNNIMLWKKNNLNKTIISDLNYLENKYPELCYM</sequence>
<gene>
    <name evidence="1" type="ORF">NM09_18510</name>
</gene>
<protein>
    <submittedName>
        <fullName evidence="1">Uncharacterized protein</fullName>
    </submittedName>
</protein>
<proteinExistence type="predicted"/>
<evidence type="ECO:0000313" key="2">
    <source>
        <dbReference type="Proteomes" id="UP000030421"/>
    </source>
</evidence>
<name>A0ACC4NSM4_9VIBR</name>
<accession>A0ACC4NSM4</accession>
<dbReference type="Proteomes" id="UP000030421">
    <property type="component" value="Unassembled WGS sequence"/>
</dbReference>
<reference evidence="1" key="1">
    <citation type="submission" date="2014-10" db="EMBL/GenBank/DDBJ databases">
        <title>Genome sequencing of Vibrio caribbeanicus T14.</title>
        <authorList>
            <person name="Chan K.-G."/>
            <person name="Mohamad N.I."/>
        </authorList>
    </citation>
    <scope>NUCLEOTIDE SEQUENCE</scope>
    <source>
        <strain evidence="1">T14</strain>
    </source>
</reference>
<dbReference type="EMBL" id="JRWR01000023">
    <property type="protein sequence ID" value="KHD23463.1"/>
    <property type="molecule type" value="Genomic_DNA"/>
</dbReference>
<evidence type="ECO:0000313" key="1">
    <source>
        <dbReference type="EMBL" id="KHD23463.1"/>
    </source>
</evidence>
<organism evidence="1 2">
    <name type="scientific">Vibrio caribbeanicus</name>
    <dbReference type="NCBI Taxonomy" id="701175"/>
    <lineage>
        <taxon>Bacteria</taxon>
        <taxon>Pseudomonadati</taxon>
        <taxon>Pseudomonadota</taxon>
        <taxon>Gammaproteobacteria</taxon>
        <taxon>Vibrionales</taxon>
        <taxon>Vibrionaceae</taxon>
        <taxon>Vibrio</taxon>
    </lineage>
</organism>
<comment type="caution">
    <text evidence="1">The sequence shown here is derived from an EMBL/GenBank/DDBJ whole genome shotgun (WGS) entry which is preliminary data.</text>
</comment>
<keyword evidence="2" id="KW-1185">Reference proteome</keyword>